<evidence type="ECO:0000256" key="2">
    <source>
        <dbReference type="ARBA" id="ARBA00013194"/>
    </source>
</evidence>
<keyword evidence="5 6" id="KW-0413">Isomerase</keyword>
<gene>
    <name evidence="9" type="ORF">DWV56_02060</name>
</gene>
<comment type="catalytic activity">
    <reaction evidence="1">
        <text>[protein]-peptidylproline (omega=180) = [protein]-peptidylproline (omega=0)</text>
        <dbReference type="Rhea" id="RHEA:16237"/>
        <dbReference type="Rhea" id="RHEA-COMP:10747"/>
        <dbReference type="Rhea" id="RHEA-COMP:10748"/>
        <dbReference type="ChEBI" id="CHEBI:83833"/>
        <dbReference type="ChEBI" id="CHEBI:83834"/>
        <dbReference type="EC" id="5.2.1.8"/>
    </reaction>
</comment>
<sequence>MTDILRNNWFVVLIAIIIIGFIGYFIYDTNKDNVSAKSSNNEQVVASIDKDDITANDLYDESAPYDGSTIYNMYKNAVIDQSIETTKDIKKQANTLESNIKSNASNKSDDYESTLTSELAKYGYSSFEQLNDYCITSVKEKEMNKKYITKHFDEVKKAWEEKSPRTVSIIKMEVSDANNLTETETKKKNNIDKALEKESFADVAKAFSEDSNTANKKGFAGYVDSDSTNSKTSSDSSSTSTVPADVVTAAINLKKGETSDWVTVTNSSGTSLYRVYVKETDSNKIFNAKNDTVSNQALYAILNSDSFLSYKILDSYAKKLDIKFNDKDTKKKFDNYVKTTYGGDQ</sequence>
<name>A0A413CXH0_9FIRM</name>
<organism evidence="9 10">
    <name type="scientific">Holdemanella biformis</name>
    <dbReference type="NCBI Taxonomy" id="1735"/>
    <lineage>
        <taxon>Bacteria</taxon>
        <taxon>Bacillati</taxon>
        <taxon>Bacillota</taxon>
        <taxon>Erysipelotrichia</taxon>
        <taxon>Erysipelotrichales</taxon>
        <taxon>Erysipelotrichaceae</taxon>
        <taxon>Holdemanella</taxon>
    </lineage>
</organism>
<keyword evidence="4 6" id="KW-0697">Rotamase</keyword>
<dbReference type="InterPro" id="IPR000297">
    <property type="entry name" value="PPIase_PpiC"/>
</dbReference>
<dbReference type="EMBL" id="QSAT01000004">
    <property type="protein sequence ID" value="RGW76359.1"/>
    <property type="molecule type" value="Genomic_DNA"/>
</dbReference>
<feature type="domain" description="PpiC" evidence="8">
    <location>
        <begin position="164"/>
        <end position="277"/>
    </location>
</feature>
<dbReference type="PANTHER" id="PTHR47245">
    <property type="entry name" value="PEPTIDYLPROLYL ISOMERASE"/>
    <property type="match status" value="1"/>
</dbReference>
<evidence type="ECO:0000256" key="5">
    <source>
        <dbReference type="ARBA" id="ARBA00023235"/>
    </source>
</evidence>
<dbReference type="AlphaFoldDB" id="A0A413CXH0"/>
<accession>A0A413CXH0</accession>
<evidence type="ECO:0000256" key="4">
    <source>
        <dbReference type="ARBA" id="ARBA00023110"/>
    </source>
</evidence>
<dbReference type="Proteomes" id="UP000284651">
    <property type="component" value="Unassembled WGS sequence"/>
</dbReference>
<dbReference type="PROSITE" id="PS50198">
    <property type="entry name" value="PPIC_PPIASE_2"/>
    <property type="match status" value="1"/>
</dbReference>
<reference evidence="9 10" key="1">
    <citation type="submission" date="2018-08" db="EMBL/GenBank/DDBJ databases">
        <title>A genome reference for cultivated species of the human gut microbiota.</title>
        <authorList>
            <person name="Zou Y."/>
            <person name="Xue W."/>
            <person name="Luo G."/>
        </authorList>
    </citation>
    <scope>NUCLEOTIDE SEQUENCE [LARGE SCALE GENOMIC DNA]</scope>
    <source>
        <strain evidence="9 10">AF10-31</strain>
    </source>
</reference>
<keyword evidence="7" id="KW-0812">Transmembrane</keyword>
<dbReference type="PANTHER" id="PTHR47245:SF1">
    <property type="entry name" value="FOLDASE PROTEIN PRSA"/>
    <property type="match status" value="1"/>
</dbReference>
<proteinExistence type="predicted"/>
<dbReference type="InterPro" id="IPR050245">
    <property type="entry name" value="PrsA_foldase"/>
</dbReference>
<keyword evidence="7" id="KW-1133">Transmembrane helix</keyword>
<evidence type="ECO:0000256" key="7">
    <source>
        <dbReference type="SAM" id="Phobius"/>
    </source>
</evidence>
<evidence type="ECO:0000259" key="8">
    <source>
        <dbReference type="PROSITE" id="PS50198"/>
    </source>
</evidence>
<evidence type="ECO:0000256" key="3">
    <source>
        <dbReference type="ARBA" id="ARBA00022729"/>
    </source>
</evidence>
<feature type="transmembrane region" description="Helical" evidence="7">
    <location>
        <begin position="7"/>
        <end position="27"/>
    </location>
</feature>
<evidence type="ECO:0000256" key="6">
    <source>
        <dbReference type="PROSITE-ProRule" id="PRU00278"/>
    </source>
</evidence>
<dbReference type="SUPFAM" id="SSF54534">
    <property type="entry name" value="FKBP-like"/>
    <property type="match status" value="1"/>
</dbReference>
<evidence type="ECO:0000313" key="10">
    <source>
        <dbReference type="Proteomes" id="UP000284651"/>
    </source>
</evidence>
<dbReference type="Pfam" id="PF00639">
    <property type="entry name" value="Rotamase"/>
    <property type="match status" value="1"/>
</dbReference>
<dbReference type="EC" id="5.2.1.8" evidence="2"/>
<dbReference type="InterPro" id="IPR046357">
    <property type="entry name" value="PPIase_dom_sf"/>
</dbReference>
<keyword evidence="7" id="KW-0472">Membrane</keyword>
<dbReference type="RefSeq" id="WP_118356721.1">
    <property type="nucleotide sequence ID" value="NZ_JAJFOZ010000103.1"/>
</dbReference>
<keyword evidence="3" id="KW-0732">Signal</keyword>
<dbReference type="GO" id="GO:0003755">
    <property type="term" value="F:peptidyl-prolyl cis-trans isomerase activity"/>
    <property type="evidence" value="ECO:0007669"/>
    <property type="project" value="UniProtKB-KW"/>
</dbReference>
<evidence type="ECO:0000313" key="9">
    <source>
        <dbReference type="EMBL" id="RGW76359.1"/>
    </source>
</evidence>
<comment type="caution">
    <text evidence="9">The sequence shown here is derived from an EMBL/GenBank/DDBJ whole genome shotgun (WGS) entry which is preliminary data.</text>
</comment>
<evidence type="ECO:0000256" key="1">
    <source>
        <dbReference type="ARBA" id="ARBA00000971"/>
    </source>
</evidence>
<protein>
    <recommendedName>
        <fullName evidence="2">peptidylprolyl isomerase</fullName>
        <ecNumber evidence="2">5.2.1.8</ecNumber>
    </recommendedName>
</protein>
<dbReference type="Gene3D" id="3.10.50.40">
    <property type="match status" value="1"/>
</dbReference>